<dbReference type="Gene3D" id="2.10.70.10">
    <property type="entry name" value="Complement Module, domain 1"/>
    <property type="match status" value="1"/>
</dbReference>
<evidence type="ECO:0000256" key="2">
    <source>
        <dbReference type="PROSITE-ProRule" id="PRU00302"/>
    </source>
</evidence>
<comment type="caution">
    <text evidence="2">Lacks conserved residue(s) required for the propagation of feature annotation.</text>
</comment>
<feature type="transmembrane region" description="Helical" evidence="3">
    <location>
        <begin position="98"/>
        <end position="121"/>
    </location>
</feature>
<protein>
    <submittedName>
        <fullName evidence="6">Uncharacterized protein LOC106058378 isoform X1</fullName>
    </submittedName>
</protein>
<keyword evidence="5" id="KW-1185">Reference proteome</keyword>
<dbReference type="GeneID" id="106058378"/>
<keyword evidence="3" id="KW-0812">Transmembrane</keyword>
<proteinExistence type="predicted"/>
<name>A0A9W2YDR1_BIOGL</name>
<evidence type="ECO:0000256" key="3">
    <source>
        <dbReference type="SAM" id="Phobius"/>
    </source>
</evidence>
<dbReference type="PROSITE" id="PS50923">
    <property type="entry name" value="SUSHI"/>
    <property type="match status" value="1"/>
</dbReference>
<dbReference type="CDD" id="cd00033">
    <property type="entry name" value="CCP"/>
    <property type="match status" value="1"/>
</dbReference>
<evidence type="ECO:0000256" key="1">
    <source>
        <dbReference type="ARBA" id="ARBA00023157"/>
    </source>
</evidence>
<evidence type="ECO:0000259" key="4">
    <source>
        <dbReference type="PROSITE" id="PS50923"/>
    </source>
</evidence>
<evidence type="ECO:0000313" key="5">
    <source>
        <dbReference type="Proteomes" id="UP001165740"/>
    </source>
</evidence>
<dbReference type="Pfam" id="PF00084">
    <property type="entry name" value="Sushi"/>
    <property type="match status" value="1"/>
</dbReference>
<accession>A0A9W2YDR1</accession>
<dbReference type="SUPFAM" id="SSF57535">
    <property type="entry name" value="Complement control module/SCR domain"/>
    <property type="match status" value="1"/>
</dbReference>
<dbReference type="RefSeq" id="XP_055860878.1">
    <property type="nucleotide sequence ID" value="XM_056004903.1"/>
</dbReference>
<keyword evidence="3" id="KW-0472">Membrane</keyword>
<feature type="domain" description="Sushi" evidence="4">
    <location>
        <begin position="31"/>
        <end position="89"/>
    </location>
</feature>
<organism evidence="5 6">
    <name type="scientific">Biomphalaria glabrata</name>
    <name type="common">Bloodfluke planorb</name>
    <name type="synonym">Freshwater snail</name>
    <dbReference type="NCBI Taxonomy" id="6526"/>
    <lineage>
        <taxon>Eukaryota</taxon>
        <taxon>Metazoa</taxon>
        <taxon>Spiralia</taxon>
        <taxon>Lophotrochozoa</taxon>
        <taxon>Mollusca</taxon>
        <taxon>Gastropoda</taxon>
        <taxon>Heterobranchia</taxon>
        <taxon>Euthyneura</taxon>
        <taxon>Panpulmonata</taxon>
        <taxon>Hygrophila</taxon>
        <taxon>Lymnaeoidea</taxon>
        <taxon>Planorbidae</taxon>
        <taxon>Biomphalaria</taxon>
    </lineage>
</organism>
<reference evidence="6" key="1">
    <citation type="submission" date="2025-08" db="UniProtKB">
        <authorList>
            <consortium name="RefSeq"/>
        </authorList>
    </citation>
    <scope>IDENTIFICATION</scope>
</reference>
<dbReference type="AlphaFoldDB" id="A0A9W2YDR1"/>
<dbReference type="InterPro" id="IPR035976">
    <property type="entry name" value="Sushi/SCR/CCP_sf"/>
</dbReference>
<keyword evidence="1 2" id="KW-1015">Disulfide bond</keyword>
<keyword evidence="3" id="KW-1133">Transmembrane helix</keyword>
<dbReference type="Proteomes" id="UP001165740">
    <property type="component" value="Chromosome 11"/>
</dbReference>
<dbReference type="InterPro" id="IPR000436">
    <property type="entry name" value="Sushi_SCR_CCP_dom"/>
</dbReference>
<dbReference type="OrthoDB" id="6160217at2759"/>
<dbReference type="SMART" id="SM00032">
    <property type="entry name" value="CCP"/>
    <property type="match status" value="1"/>
</dbReference>
<evidence type="ECO:0000313" key="6">
    <source>
        <dbReference type="RefSeq" id="XP_055860878.1"/>
    </source>
</evidence>
<feature type="disulfide bond" evidence="2">
    <location>
        <begin position="60"/>
        <end position="87"/>
    </location>
</feature>
<sequence length="240" mass="28289">MNRELSSLVCFKKEDAKSYARNNQSLNVPTFACPREIFKNRLTKFYTIKTQNETHVQFDCLLNFHLKSGSYLSRCVNGTWSGEEPICEVDYYKDRIRLSSMIIILCLFVSLLFLGSDFCMFMKKRLEIRQEHARVRAFQINRMLQYDNLRCSAYPNYGLNDIKLYIPELQQFIGIKHKDYKREQTRASQSSDVSAAVYDEEYFQGRSASRVQTDDRRQDKFTRGLFLFRMRSRKSSSGPS</sequence>
<gene>
    <name evidence="6" type="primary">LOC106058378</name>
</gene>
<keyword evidence="2" id="KW-0768">Sushi</keyword>